<gene>
    <name evidence="12" type="ORF">HF526_12580</name>
</gene>
<evidence type="ECO:0000256" key="1">
    <source>
        <dbReference type="ARBA" id="ARBA00004651"/>
    </source>
</evidence>
<dbReference type="PANTHER" id="PTHR43099:SF5">
    <property type="entry name" value="HLYC_CORC FAMILY TRANSPORTER"/>
    <property type="match status" value="1"/>
</dbReference>
<comment type="caution">
    <text evidence="12">The sequence shown here is derived from an EMBL/GenBank/DDBJ whole genome shotgun (WGS) entry which is preliminary data.</text>
</comment>
<dbReference type="Pfam" id="PF00571">
    <property type="entry name" value="CBS"/>
    <property type="match status" value="1"/>
</dbReference>
<evidence type="ECO:0000259" key="11">
    <source>
        <dbReference type="PROSITE" id="PS51846"/>
    </source>
</evidence>
<reference evidence="12 13" key="1">
    <citation type="submission" date="2020-04" db="EMBL/GenBank/DDBJ databases">
        <authorList>
            <person name="Klaysubun C."/>
            <person name="Duangmal K."/>
            <person name="Lipun K."/>
        </authorList>
    </citation>
    <scope>NUCLEOTIDE SEQUENCE [LARGE SCALE GENOMIC DNA]</scope>
    <source>
        <strain evidence="12 13">K10HN5</strain>
    </source>
</reference>
<keyword evidence="7" id="KW-0129">CBS domain</keyword>
<name>A0ABX1S9A4_9PSEU</name>
<comment type="subcellular location">
    <subcellularLocation>
        <location evidence="1">Cell membrane</location>
        <topology evidence="1">Multi-pass membrane protein</topology>
    </subcellularLocation>
</comment>
<evidence type="ECO:0000256" key="7">
    <source>
        <dbReference type="PROSITE-ProRule" id="PRU00703"/>
    </source>
</evidence>
<evidence type="ECO:0000256" key="8">
    <source>
        <dbReference type="PROSITE-ProRule" id="PRU01193"/>
    </source>
</evidence>
<evidence type="ECO:0000256" key="5">
    <source>
        <dbReference type="ARBA" id="ARBA00022989"/>
    </source>
</evidence>
<keyword evidence="6 8" id="KW-0472">Membrane</keyword>
<feature type="transmembrane region" description="Helical" evidence="9">
    <location>
        <begin position="95"/>
        <end position="115"/>
    </location>
</feature>
<evidence type="ECO:0000313" key="13">
    <source>
        <dbReference type="Proteomes" id="UP000820669"/>
    </source>
</evidence>
<keyword evidence="2" id="KW-1003">Cell membrane</keyword>
<feature type="domain" description="CBS" evidence="10">
    <location>
        <begin position="217"/>
        <end position="276"/>
    </location>
</feature>
<evidence type="ECO:0000256" key="6">
    <source>
        <dbReference type="ARBA" id="ARBA00023136"/>
    </source>
</evidence>
<feature type="domain" description="CNNM transmembrane" evidence="11">
    <location>
        <begin position="1"/>
        <end position="198"/>
    </location>
</feature>
<dbReference type="InterPro" id="IPR002550">
    <property type="entry name" value="CNNM"/>
</dbReference>
<evidence type="ECO:0000313" key="12">
    <source>
        <dbReference type="EMBL" id="NMH98141.1"/>
    </source>
</evidence>
<dbReference type="PROSITE" id="PS51846">
    <property type="entry name" value="CNNM"/>
    <property type="match status" value="1"/>
</dbReference>
<accession>A0ABX1S9A4</accession>
<sequence length="352" mass="37226">MALLAAVLLLAANAFFVGAEFALISARRDRLEAMAQAGVASARTVLKASGDLSRMLAASQLGITIASLLLGRLGEPAVAHLIERPFELLGLPPALLHPIAFALSLALVVVAHMVLGEMVPKNIAIAGPERTAALLVPPFLVFTKIMRPVIELFNWMANGTLRLMGIAPRDELEAAFTSGELSAMIADSRREGLLDDSESSRLARTLRSAEATVADALVPADKLITLSARPTVGEVAQAVEQTGFSRFPLRGPDGRLTGYLHVKDILDVMDDPAAAVPRGRVRGLPEVPADARLDDALAALRSSRAHLARAVNGRGDTVGLVAMEDLLEHYVGTVRDSTHADELPRESSPSGG</sequence>
<keyword evidence="5 8" id="KW-1133">Transmembrane helix</keyword>
<evidence type="ECO:0000256" key="3">
    <source>
        <dbReference type="ARBA" id="ARBA00022692"/>
    </source>
</evidence>
<dbReference type="InterPro" id="IPR051676">
    <property type="entry name" value="UPF0053_domain"/>
</dbReference>
<keyword evidence="3 8" id="KW-0812">Transmembrane</keyword>
<dbReference type="InterPro" id="IPR044751">
    <property type="entry name" value="Ion_transp-like_CBS"/>
</dbReference>
<dbReference type="SUPFAM" id="SSF54631">
    <property type="entry name" value="CBS-domain pair"/>
    <property type="match status" value="1"/>
</dbReference>
<keyword evidence="4" id="KW-0677">Repeat</keyword>
<keyword evidence="13" id="KW-1185">Reference proteome</keyword>
<protein>
    <submittedName>
        <fullName evidence="12">HlyC/CorC family transporter</fullName>
    </submittedName>
</protein>
<dbReference type="Proteomes" id="UP000820669">
    <property type="component" value="Unassembled WGS sequence"/>
</dbReference>
<dbReference type="PROSITE" id="PS51371">
    <property type="entry name" value="CBS"/>
    <property type="match status" value="1"/>
</dbReference>
<dbReference type="InterPro" id="IPR000644">
    <property type="entry name" value="CBS_dom"/>
</dbReference>
<proteinExistence type="predicted"/>
<evidence type="ECO:0000256" key="4">
    <source>
        <dbReference type="ARBA" id="ARBA00022737"/>
    </source>
</evidence>
<dbReference type="InterPro" id="IPR046342">
    <property type="entry name" value="CBS_dom_sf"/>
</dbReference>
<evidence type="ECO:0000256" key="9">
    <source>
        <dbReference type="SAM" id="Phobius"/>
    </source>
</evidence>
<dbReference type="EMBL" id="JAAXLA010000019">
    <property type="protein sequence ID" value="NMH98141.1"/>
    <property type="molecule type" value="Genomic_DNA"/>
</dbReference>
<organism evidence="12 13">
    <name type="scientific">Pseudonocardia acidicola</name>
    <dbReference type="NCBI Taxonomy" id="2724939"/>
    <lineage>
        <taxon>Bacteria</taxon>
        <taxon>Bacillati</taxon>
        <taxon>Actinomycetota</taxon>
        <taxon>Actinomycetes</taxon>
        <taxon>Pseudonocardiales</taxon>
        <taxon>Pseudonocardiaceae</taxon>
        <taxon>Pseudonocardia</taxon>
    </lineage>
</organism>
<dbReference type="Pfam" id="PF01595">
    <property type="entry name" value="CNNM"/>
    <property type="match status" value="1"/>
</dbReference>
<dbReference type="PANTHER" id="PTHR43099">
    <property type="entry name" value="UPF0053 PROTEIN YRKA"/>
    <property type="match status" value="1"/>
</dbReference>
<dbReference type="Gene3D" id="3.10.580.10">
    <property type="entry name" value="CBS-domain"/>
    <property type="match status" value="1"/>
</dbReference>
<evidence type="ECO:0000256" key="2">
    <source>
        <dbReference type="ARBA" id="ARBA00022475"/>
    </source>
</evidence>
<dbReference type="CDD" id="cd04590">
    <property type="entry name" value="CBS_pair_CorC_HlyC_assoc"/>
    <property type="match status" value="1"/>
</dbReference>
<evidence type="ECO:0000259" key="10">
    <source>
        <dbReference type="PROSITE" id="PS51371"/>
    </source>
</evidence>